<sequence length="129" mass="14878">MFNLSRSVACPHCHGTNFWKGDPAPADALHCRYCHAFIITYDEYIYEFVREEAARMLAQFMETDSKRDLALIKHALSQQKPSGQRKARPRASLLLGNGMMIEDARREPKGPGLPRSRRWHRIEDHSTNP</sequence>
<evidence type="ECO:0000313" key="2">
    <source>
        <dbReference type="EMBL" id="SFH28817.1"/>
    </source>
</evidence>
<name>A0A1I2YT44_9GAMM</name>
<accession>A0A1I2YT44</accession>
<organism evidence="2 3">
    <name type="scientific">Modicisalibacter xianhensis</name>
    <dbReference type="NCBI Taxonomy" id="442341"/>
    <lineage>
        <taxon>Bacteria</taxon>
        <taxon>Pseudomonadati</taxon>
        <taxon>Pseudomonadota</taxon>
        <taxon>Gammaproteobacteria</taxon>
        <taxon>Oceanospirillales</taxon>
        <taxon>Halomonadaceae</taxon>
        <taxon>Modicisalibacter</taxon>
    </lineage>
</organism>
<dbReference type="EMBL" id="FOPY01000002">
    <property type="protein sequence ID" value="SFH28817.1"/>
    <property type="molecule type" value="Genomic_DNA"/>
</dbReference>
<evidence type="ECO:0000256" key="1">
    <source>
        <dbReference type="SAM" id="MobiDB-lite"/>
    </source>
</evidence>
<evidence type="ECO:0000313" key="3">
    <source>
        <dbReference type="Proteomes" id="UP000199040"/>
    </source>
</evidence>
<gene>
    <name evidence="2" type="ORF">SAMN04487959_102141</name>
</gene>
<protein>
    <submittedName>
        <fullName evidence="2">Uncharacterized protein</fullName>
    </submittedName>
</protein>
<proteinExistence type="predicted"/>
<dbReference type="Proteomes" id="UP000199040">
    <property type="component" value="Unassembled WGS sequence"/>
</dbReference>
<dbReference type="RefSeq" id="WP_244890856.1">
    <property type="nucleotide sequence ID" value="NZ_FOPY01000002.1"/>
</dbReference>
<feature type="region of interest" description="Disordered" evidence="1">
    <location>
        <begin position="98"/>
        <end position="129"/>
    </location>
</feature>
<reference evidence="2 3" key="1">
    <citation type="submission" date="2016-10" db="EMBL/GenBank/DDBJ databases">
        <authorList>
            <person name="de Groot N.N."/>
        </authorList>
    </citation>
    <scope>NUCLEOTIDE SEQUENCE [LARGE SCALE GENOMIC DNA]</scope>
    <source>
        <strain evidence="2 3">CGMCC 1.6848</strain>
    </source>
</reference>
<dbReference type="AlphaFoldDB" id="A0A1I2YT44"/>
<keyword evidence="3" id="KW-1185">Reference proteome</keyword>